<dbReference type="InterPro" id="IPR046335">
    <property type="entry name" value="LacI/GalR-like_sensor"/>
</dbReference>
<dbReference type="CDD" id="cd06267">
    <property type="entry name" value="PBP1_LacI_sugar_binding-like"/>
    <property type="match status" value="1"/>
</dbReference>
<evidence type="ECO:0000313" key="6">
    <source>
        <dbReference type="Proteomes" id="UP000678281"/>
    </source>
</evidence>
<dbReference type="Gene3D" id="3.40.50.2300">
    <property type="match status" value="2"/>
</dbReference>
<dbReference type="AlphaFoldDB" id="A0A942EB13"/>
<keyword evidence="6" id="KW-1185">Reference proteome</keyword>
<dbReference type="CDD" id="cd01392">
    <property type="entry name" value="HTH_LacI"/>
    <property type="match status" value="1"/>
</dbReference>
<evidence type="ECO:0000256" key="1">
    <source>
        <dbReference type="ARBA" id="ARBA00023015"/>
    </source>
</evidence>
<dbReference type="Gene3D" id="1.10.260.40">
    <property type="entry name" value="lambda repressor-like DNA-binding domains"/>
    <property type="match status" value="1"/>
</dbReference>
<proteinExistence type="predicted"/>
<dbReference type="InterPro" id="IPR010982">
    <property type="entry name" value="Lambda_DNA-bd_dom_sf"/>
</dbReference>
<dbReference type="RefSeq" id="WP_212657622.1">
    <property type="nucleotide sequence ID" value="NZ_JAGXTP010000001.1"/>
</dbReference>
<reference evidence="5" key="1">
    <citation type="submission" date="2021-04" db="EMBL/GenBank/DDBJ databases">
        <title>Devosia litorisediminis sp. nov., isolated from a sand dune.</title>
        <authorList>
            <person name="Park S."/>
            <person name="Yoon J.-H."/>
        </authorList>
    </citation>
    <scope>NUCLEOTIDE SEQUENCE</scope>
    <source>
        <strain evidence="5">BSSL-BM10</strain>
    </source>
</reference>
<evidence type="ECO:0000259" key="4">
    <source>
        <dbReference type="PROSITE" id="PS50932"/>
    </source>
</evidence>
<name>A0A942EB13_9HYPH</name>
<dbReference type="Proteomes" id="UP000678281">
    <property type="component" value="Unassembled WGS sequence"/>
</dbReference>
<sequence>MPTLSDVASAAGVSPTTVSRHLNNSIVLPQATRDRIDAAIARLDYRPNLLAKRLSTGRAEAIGLVTPEIDNPFFAQLAATVEAEAEKHGYAVYMSSTHGDRAREIEAVRRMRDRHVDGMVLITSQPDDGSLAKLLGNQDKVVLLDEDVRGICLPSVFVENERGAYLATRHLIDAGHRHIAYIGGPPGLMSVGERLAGFTRAMAQDGLTFAASDVFLRDYSRSFGSEAAQQIIARKLRPSAIFASSDNLAIGVLQAFRRAGLSVPHDMSLVGFDDMPFAELVNPPLTTIRQPVPEMGRLAFELLLALLNGEPVEPVTRLPLELIERRSVALFTGGSSM</sequence>
<dbReference type="InterPro" id="IPR028082">
    <property type="entry name" value="Peripla_BP_I"/>
</dbReference>
<dbReference type="InterPro" id="IPR000843">
    <property type="entry name" value="HTH_LacI"/>
</dbReference>
<dbReference type="GO" id="GO:0003700">
    <property type="term" value="F:DNA-binding transcription factor activity"/>
    <property type="evidence" value="ECO:0007669"/>
    <property type="project" value="TreeGrafter"/>
</dbReference>
<evidence type="ECO:0000256" key="3">
    <source>
        <dbReference type="ARBA" id="ARBA00023163"/>
    </source>
</evidence>
<dbReference type="PANTHER" id="PTHR30146:SF109">
    <property type="entry name" value="HTH-TYPE TRANSCRIPTIONAL REGULATOR GALS"/>
    <property type="match status" value="1"/>
</dbReference>
<evidence type="ECO:0000256" key="2">
    <source>
        <dbReference type="ARBA" id="ARBA00023125"/>
    </source>
</evidence>
<keyword evidence="3" id="KW-0804">Transcription</keyword>
<dbReference type="PROSITE" id="PS50932">
    <property type="entry name" value="HTH_LACI_2"/>
    <property type="match status" value="1"/>
</dbReference>
<dbReference type="PANTHER" id="PTHR30146">
    <property type="entry name" value="LACI-RELATED TRANSCRIPTIONAL REPRESSOR"/>
    <property type="match status" value="1"/>
</dbReference>
<dbReference type="SUPFAM" id="SSF53822">
    <property type="entry name" value="Periplasmic binding protein-like I"/>
    <property type="match status" value="1"/>
</dbReference>
<dbReference type="SUPFAM" id="SSF47413">
    <property type="entry name" value="lambda repressor-like DNA-binding domains"/>
    <property type="match status" value="1"/>
</dbReference>
<dbReference type="GO" id="GO:0000976">
    <property type="term" value="F:transcription cis-regulatory region binding"/>
    <property type="evidence" value="ECO:0007669"/>
    <property type="project" value="TreeGrafter"/>
</dbReference>
<evidence type="ECO:0000313" key="5">
    <source>
        <dbReference type="EMBL" id="MBS3848044.1"/>
    </source>
</evidence>
<protein>
    <submittedName>
        <fullName evidence="5">LacI family DNA-binding transcriptional regulator</fullName>
    </submittedName>
</protein>
<feature type="domain" description="HTH lacI-type" evidence="4">
    <location>
        <begin position="2"/>
        <end position="56"/>
    </location>
</feature>
<keyword evidence="2 5" id="KW-0238">DNA-binding</keyword>
<accession>A0A942EB13</accession>
<comment type="caution">
    <text evidence="5">The sequence shown here is derived from an EMBL/GenBank/DDBJ whole genome shotgun (WGS) entry which is preliminary data.</text>
</comment>
<keyword evidence="1" id="KW-0805">Transcription regulation</keyword>
<dbReference type="Pfam" id="PF13377">
    <property type="entry name" value="Peripla_BP_3"/>
    <property type="match status" value="1"/>
</dbReference>
<organism evidence="5 6">
    <name type="scientific">Devosia litorisediminis</name>
    <dbReference type="NCBI Taxonomy" id="2829817"/>
    <lineage>
        <taxon>Bacteria</taxon>
        <taxon>Pseudomonadati</taxon>
        <taxon>Pseudomonadota</taxon>
        <taxon>Alphaproteobacteria</taxon>
        <taxon>Hyphomicrobiales</taxon>
        <taxon>Devosiaceae</taxon>
        <taxon>Devosia</taxon>
    </lineage>
</organism>
<dbReference type="Pfam" id="PF00356">
    <property type="entry name" value="LacI"/>
    <property type="match status" value="1"/>
</dbReference>
<dbReference type="SMART" id="SM00354">
    <property type="entry name" value="HTH_LACI"/>
    <property type="match status" value="1"/>
</dbReference>
<gene>
    <name evidence="5" type="ORF">KD146_04965</name>
</gene>
<dbReference type="EMBL" id="JAGXTP010000001">
    <property type="protein sequence ID" value="MBS3848044.1"/>
    <property type="molecule type" value="Genomic_DNA"/>
</dbReference>